<dbReference type="GO" id="GO:0051604">
    <property type="term" value="P:protein maturation"/>
    <property type="evidence" value="ECO:0007669"/>
    <property type="project" value="InterPro"/>
</dbReference>
<protein>
    <recommendedName>
        <fullName evidence="4">Bola-like protein</fullName>
    </recommendedName>
</protein>
<gene>
    <name evidence="2" type="ORF">GSI_11832</name>
</gene>
<dbReference type="GO" id="GO:0005634">
    <property type="term" value="C:nucleus"/>
    <property type="evidence" value="ECO:0007669"/>
    <property type="project" value="TreeGrafter"/>
</dbReference>
<dbReference type="GO" id="GO:0005829">
    <property type="term" value="C:cytosol"/>
    <property type="evidence" value="ECO:0007669"/>
    <property type="project" value="TreeGrafter"/>
</dbReference>
<name>A0A2G8RXN5_9APHY</name>
<dbReference type="InterPro" id="IPR002634">
    <property type="entry name" value="BolA"/>
</dbReference>
<dbReference type="OrthoDB" id="4983at2759"/>
<evidence type="ECO:0000313" key="2">
    <source>
        <dbReference type="EMBL" id="PIL26078.1"/>
    </source>
</evidence>
<comment type="caution">
    <text evidence="2">The sequence shown here is derived from an EMBL/GenBank/DDBJ whole genome shotgun (WGS) entry which is preliminary data.</text>
</comment>
<evidence type="ECO:0000256" key="1">
    <source>
        <dbReference type="RuleBase" id="RU003860"/>
    </source>
</evidence>
<dbReference type="STRING" id="1077348.A0A2G8RXN5"/>
<dbReference type="Pfam" id="PF01722">
    <property type="entry name" value="BolA"/>
    <property type="match status" value="1"/>
</dbReference>
<dbReference type="PANTHER" id="PTHR12735:SF27">
    <property type="entry name" value="BOLA-LIKE PROTEIN 2"/>
    <property type="match status" value="1"/>
</dbReference>
<evidence type="ECO:0008006" key="4">
    <source>
        <dbReference type="Google" id="ProtNLM"/>
    </source>
</evidence>
<dbReference type="PIRSF" id="PIRSF003113">
    <property type="entry name" value="BolA"/>
    <property type="match status" value="1"/>
</dbReference>
<dbReference type="EMBL" id="AYKW01000045">
    <property type="protein sequence ID" value="PIL26078.1"/>
    <property type="molecule type" value="Genomic_DNA"/>
</dbReference>
<accession>A0A2G8RXN5</accession>
<dbReference type="Gene3D" id="3.30.300.90">
    <property type="entry name" value="BolA-like"/>
    <property type="match status" value="1"/>
</dbReference>
<dbReference type="GO" id="GO:0006879">
    <property type="term" value="P:intracellular iron ion homeostasis"/>
    <property type="evidence" value="ECO:0007669"/>
    <property type="project" value="InterPro"/>
</dbReference>
<proteinExistence type="inferred from homology"/>
<comment type="similarity">
    <text evidence="1">Belongs to the BolA/IbaG family.</text>
</comment>
<dbReference type="InterPro" id="IPR036065">
    <property type="entry name" value="BolA-like_sf"/>
</dbReference>
<dbReference type="PANTHER" id="PTHR12735">
    <property type="entry name" value="BOLA-LIKE PROTEIN-RELATED"/>
    <property type="match status" value="1"/>
</dbReference>
<dbReference type="SUPFAM" id="SSF82657">
    <property type="entry name" value="BolA-like"/>
    <property type="match status" value="1"/>
</dbReference>
<dbReference type="GO" id="GO:0051537">
    <property type="term" value="F:2 iron, 2 sulfur cluster binding"/>
    <property type="evidence" value="ECO:0007669"/>
    <property type="project" value="InterPro"/>
</dbReference>
<dbReference type="InterPro" id="IPR045115">
    <property type="entry name" value="BOL2"/>
</dbReference>
<dbReference type="Proteomes" id="UP000230002">
    <property type="component" value="Unassembled WGS sequence"/>
</dbReference>
<reference evidence="2 3" key="1">
    <citation type="journal article" date="2015" name="Sci. Rep.">
        <title>Chromosome-level genome map provides insights into diverse defense mechanisms in the medicinal fungus Ganoderma sinense.</title>
        <authorList>
            <person name="Zhu Y."/>
            <person name="Xu J."/>
            <person name="Sun C."/>
            <person name="Zhou S."/>
            <person name="Xu H."/>
            <person name="Nelson D.R."/>
            <person name="Qian J."/>
            <person name="Song J."/>
            <person name="Luo H."/>
            <person name="Xiang L."/>
            <person name="Li Y."/>
            <person name="Xu Z."/>
            <person name="Ji A."/>
            <person name="Wang L."/>
            <person name="Lu S."/>
            <person name="Hayward A."/>
            <person name="Sun W."/>
            <person name="Li X."/>
            <person name="Schwartz D.C."/>
            <person name="Wang Y."/>
            <person name="Chen S."/>
        </authorList>
    </citation>
    <scope>NUCLEOTIDE SEQUENCE [LARGE SCALE GENOMIC DNA]</scope>
    <source>
        <strain evidence="2 3">ZZ0214-1</strain>
    </source>
</reference>
<keyword evidence="3" id="KW-1185">Reference proteome</keyword>
<dbReference type="AlphaFoldDB" id="A0A2G8RXN5"/>
<sequence length="89" mass="9960">MPISAADLETAIRRAMPVHHLEIEDTSNGCGENYEVFVVSSAFEGKNTLARHRFINEVLKDQITQMHAFSQRTLTPAQYEAQLAQRAAS</sequence>
<evidence type="ECO:0000313" key="3">
    <source>
        <dbReference type="Proteomes" id="UP000230002"/>
    </source>
</evidence>
<organism evidence="2 3">
    <name type="scientific">Ganoderma sinense ZZ0214-1</name>
    <dbReference type="NCBI Taxonomy" id="1077348"/>
    <lineage>
        <taxon>Eukaryota</taxon>
        <taxon>Fungi</taxon>
        <taxon>Dikarya</taxon>
        <taxon>Basidiomycota</taxon>
        <taxon>Agaricomycotina</taxon>
        <taxon>Agaricomycetes</taxon>
        <taxon>Polyporales</taxon>
        <taxon>Polyporaceae</taxon>
        <taxon>Ganoderma</taxon>
    </lineage>
</organism>